<accession>A0A0V0QFW2</accession>
<dbReference type="EMBL" id="LDAU01000177">
    <property type="protein sequence ID" value="KRX01094.1"/>
    <property type="molecule type" value="Genomic_DNA"/>
</dbReference>
<dbReference type="AlphaFoldDB" id="A0A0V0QFW2"/>
<name>A0A0V0QFW2_PSEPJ</name>
<dbReference type="OrthoDB" id="313253at2759"/>
<evidence type="ECO:0000313" key="2">
    <source>
        <dbReference type="Proteomes" id="UP000054937"/>
    </source>
</evidence>
<sequence>MLQILNKQPLIINSNSIKVGSRSLSPSNRLYQNATISRSLKLGNSGSDKILKIFDSEKQQKFLQLSQEIKNKDFQQQNNLDIFSNANFKRNSDHQINQKQNTTLLQFRNNNNSFNQLQNQSQSIYNKPSKQNQNLPQQINYTSISKLNNNHTTTSINNKNNFKNNLITQNNSKNNIQYNVSTYKINNNNNKNNNDIIREIIDNQNVLLNSQQMTNNIYKLNQLNLLKKYNPNGIHFPKNDRVKFVISDYHSRTTNNGYSRNIVGGYFFTR</sequence>
<dbReference type="Proteomes" id="UP000054937">
    <property type="component" value="Unassembled WGS sequence"/>
</dbReference>
<dbReference type="InParanoid" id="A0A0V0QFW2"/>
<evidence type="ECO:0000313" key="1">
    <source>
        <dbReference type="EMBL" id="KRX01094.1"/>
    </source>
</evidence>
<reference evidence="1 2" key="1">
    <citation type="journal article" date="2015" name="Sci. Rep.">
        <title>Genome of the facultative scuticociliatosis pathogen Pseudocohnilembus persalinus provides insight into its virulence through horizontal gene transfer.</title>
        <authorList>
            <person name="Xiong J."/>
            <person name="Wang G."/>
            <person name="Cheng J."/>
            <person name="Tian M."/>
            <person name="Pan X."/>
            <person name="Warren A."/>
            <person name="Jiang C."/>
            <person name="Yuan D."/>
            <person name="Miao W."/>
        </authorList>
    </citation>
    <scope>NUCLEOTIDE SEQUENCE [LARGE SCALE GENOMIC DNA]</scope>
    <source>
        <strain evidence="1">36N120E</strain>
    </source>
</reference>
<protein>
    <submittedName>
        <fullName evidence="1">Uncharacterized protein</fullName>
    </submittedName>
</protein>
<organism evidence="1 2">
    <name type="scientific">Pseudocohnilembus persalinus</name>
    <name type="common">Ciliate</name>
    <dbReference type="NCBI Taxonomy" id="266149"/>
    <lineage>
        <taxon>Eukaryota</taxon>
        <taxon>Sar</taxon>
        <taxon>Alveolata</taxon>
        <taxon>Ciliophora</taxon>
        <taxon>Intramacronucleata</taxon>
        <taxon>Oligohymenophorea</taxon>
        <taxon>Scuticociliatia</taxon>
        <taxon>Philasterida</taxon>
        <taxon>Pseudocohnilembidae</taxon>
        <taxon>Pseudocohnilembus</taxon>
    </lineage>
</organism>
<proteinExistence type="predicted"/>
<comment type="caution">
    <text evidence="1">The sequence shown here is derived from an EMBL/GenBank/DDBJ whole genome shotgun (WGS) entry which is preliminary data.</text>
</comment>
<gene>
    <name evidence="1" type="ORF">PPERSA_12374</name>
</gene>
<keyword evidence="2" id="KW-1185">Reference proteome</keyword>